<reference evidence="4" key="1">
    <citation type="submission" date="2022-11" db="UniProtKB">
        <authorList>
            <consortium name="EnsemblMetazoa"/>
        </authorList>
    </citation>
    <scope>IDENTIFICATION</scope>
</reference>
<sequence>MENLKFYVLLSTVDKPQEIPLASDTEAGEPINSRGQQDFEGILPLPLPNFLMIFALGEWPDDRFQQMSAEVHLGKDLDPFQIGTLSKDNRSVCWQGTWRDDLYVRGTLMSDEGQPGLLVITPSSSDQNAAAQSHSKNNSQELKTSPIKSTAMRTGDSSNDMEILESSQTESQLANSVMEPGFDQENVAPEDENTRPSGYGAVTNKETPSKIAAVRLKTEVTPEVALERSEPPSLTTSSRKRRKSAAEESSTPGRQIRVKRLQMQQNSRSVGKGSTAGRGTNSTADGAEPSARWGHTMCAISKKQAVLIGGQGEHQHLSKDSVWLLDIDTKSWCVPGISHAESTKPQYRMGHTAVYDPNVKCVYVYGGSKNIRWYNDVHVLDIESWRWSLVKANGRAPTRAYHTSTLFNKEMYVFGGVYPNPDPEPDGCSAQLHVFTPETESWYEPLVMGTKPQARSGHSATLLENKLIIFGGWDAPKCFNDVYCLDLGGLMEYTSIDVRGTPPSPRSWHASAALPGNRILIQGGFDGENAMTDAFVFRLDSECWTQLVWPIPTTPTAGHTILTINPRHSLFGDDNEDKENDDANGQQKLFIFGGGNNEGAFSSKLIDMKLQMPSDS</sequence>
<evidence type="ECO:0000313" key="5">
    <source>
        <dbReference type="Proteomes" id="UP000887568"/>
    </source>
</evidence>
<dbReference type="EnsemblMetazoa" id="XM_038223335.1">
    <property type="protein sequence ID" value="XP_038079263.1"/>
    <property type="gene ID" value="LOC119746413"/>
</dbReference>
<dbReference type="AlphaFoldDB" id="A0A914BSK4"/>
<dbReference type="RefSeq" id="XP_038079263.1">
    <property type="nucleotide sequence ID" value="XM_038223335.1"/>
</dbReference>
<dbReference type="PANTHER" id="PTHR46093">
    <property type="entry name" value="ACYL-COA-BINDING DOMAIN-CONTAINING PROTEIN 5"/>
    <property type="match status" value="1"/>
</dbReference>
<dbReference type="OMA" id="WHEESCI"/>
<name>A0A914BSK4_PATMI</name>
<dbReference type="SUPFAM" id="SSF117281">
    <property type="entry name" value="Kelch motif"/>
    <property type="match status" value="1"/>
</dbReference>
<keyword evidence="2" id="KW-0677">Repeat</keyword>
<dbReference type="Pfam" id="PF13415">
    <property type="entry name" value="Beta-prop_FBX42"/>
    <property type="match status" value="1"/>
</dbReference>
<keyword evidence="1" id="KW-0880">Kelch repeat</keyword>
<dbReference type="Proteomes" id="UP000887568">
    <property type="component" value="Unplaced"/>
</dbReference>
<dbReference type="OrthoDB" id="10250130at2759"/>
<dbReference type="Gene3D" id="2.120.10.80">
    <property type="entry name" value="Kelch-type beta propeller"/>
    <property type="match status" value="3"/>
</dbReference>
<evidence type="ECO:0000256" key="2">
    <source>
        <dbReference type="ARBA" id="ARBA00022737"/>
    </source>
</evidence>
<keyword evidence="5" id="KW-1185">Reference proteome</keyword>
<dbReference type="RefSeq" id="XP_038079262.1">
    <property type="nucleotide sequence ID" value="XM_038223334.1"/>
</dbReference>
<accession>A0A914BSK4</accession>
<feature type="region of interest" description="Disordered" evidence="3">
    <location>
        <begin position="222"/>
        <end position="291"/>
    </location>
</feature>
<proteinExistence type="predicted"/>
<organism evidence="4 5">
    <name type="scientific">Patiria miniata</name>
    <name type="common">Bat star</name>
    <name type="synonym">Asterina miniata</name>
    <dbReference type="NCBI Taxonomy" id="46514"/>
    <lineage>
        <taxon>Eukaryota</taxon>
        <taxon>Metazoa</taxon>
        <taxon>Echinodermata</taxon>
        <taxon>Eleutherozoa</taxon>
        <taxon>Asterozoa</taxon>
        <taxon>Asteroidea</taxon>
        <taxon>Valvatacea</taxon>
        <taxon>Valvatida</taxon>
        <taxon>Asterinidae</taxon>
        <taxon>Patiria</taxon>
    </lineage>
</organism>
<dbReference type="GeneID" id="119746413"/>
<evidence type="ECO:0000313" key="4">
    <source>
        <dbReference type="EnsemblMetazoa" id="XP_038079263.1"/>
    </source>
</evidence>
<evidence type="ECO:0000256" key="1">
    <source>
        <dbReference type="ARBA" id="ARBA00022441"/>
    </source>
</evidence>
<dbReference type="PANTHER" id="PTHR46093:SF19">
    <property type="entry name" value="RAB9 EFFECTOR PROTEIN WITH KELCH MOTIFS-LIKE"/>
    <property type="match status" value="1"/>
</dbReference>
<feature type="region of interest" description="Disordered" evidence="3">
    <location>
        <begin position="115"/>
        <end position="206"/>
    </location>
</feature>
<feature type="compositionally biased region" description="Polar residues" evidence="3">
    <location>
        <begin position="121"/>
        <end position="175"/>
    </location>
</feature>
<dbReference type="InterPro" id="IPR015915">
    <property type="entry name" value="Kelch-typ_b-propeller"/>
</dbReference>
<dbReference type="EnsemblMetazoa" id="XM_038223334.1">
    <property type="protein sequence ID" value="XP_038079262.1"/>
    <property type="gene ID" value="LOC119746413"/>
</dbReference>
<evidence type="ECO:0000256" key="3">
    <source>
        <dbReference type="SAM" id="MobiDB-lite"/>
    </source>
</evidence>
<protein>
    <submittedName>
        <fullName evidence="4">Uncharacterized protein</fullName>
    </submittedName>
</protein>